<evidence type="ECO:0000313" key="1">
    <source>
        <dbReference type="EMBL" id="NLS08958.1"/>
    </source>
</evidence>
<evidence type="ECO:0008006" key="3">
    <source>
        <dbReference type="Google" id="ProtNLM"/>
    </source>
</evidence>
<evidence type="ECO:0000313" key="2">
    <source>
        <dbReference type="Proteomes" id="UP000523139"/>
    </source>
</evidence>
<dbReference type="RefSeq" id="WP_168886423.1">
    <property type="nucleotide sequence ID" value="NZ_JABAHY010000001.1"/>
</dbReference>
<reference evidence="1 2" key="1">
    <citation type="submission" date="2020-04" db="EMBL/GenBank/DDBJ databases">
        <title>Nesterenkonia sp. nov., isolated from marine sediment.</title>
        <authorList>
            <person name="Zhang G."/>
        </authorList>
    </citation>
    <scope>NUCLEOTIDE SEQUENCE [LARGE SCALE GENOMIC DNA]</scope>
    <source>
        <strain evidence="1 2">MY13</strain>
    </source>
</reference>
<organism evidence="1 2">
    <name type="scientific">Nesterenkonia sedimenti</name>
    <dbReference type="NCBI Taxonomy" id="1463632"/>
    <lineage>
        <taxon>Bacteria</taxon>
        <taxon>Bacillati</taxon>
        <taxon>Actinomycetota</taxon>
        <taxon>Actinomycetes</taxon>
        <taxon>Micrococcales</taxon>
        <taxon>Micrococcaceae</taxon>
        <taxon>Nesterenkonia</taxon>
    </lineage>
</organism>
<dbReference type="EMBL" id="JABAHY010000001">
    <property type="protein sequence ID" value="NLS08958.1"/>
    <property type="molecule type" value="Genomic_DNA"/>
</dbReference>
<keyword evidence="2" id="KW-1185">Reference proteome</keyword>
<dbReference type="Proteomes" id="UP000523139">
    <property type="component" value="Unassembled WGS sequence"/>
</dbReference>
<sequence>MPKQQWVVTVDDEHLSRLSSIAAELEAAGLTVDRVLKSLGQITGSADIDDDAAATFRSTLASTDGVISVDNSQQYRINSAEQ</sequence>
<proteinExistence type="predicted"/>
<gene>
    <name evidence="1" type="ORF">HGQ17_02855</name>
</gene>
<dbReference type="AlphaFoldDB" id="A0A7X8THR9"/>
<name>A0A7X8THR9_9MICC</name>
<accession>A0A7X8THR9</accession>
<comment type="caution">
    <text evidence="1">The sequence shown here is derived from an EMBL/GenBank/DDBJ whole genome shotgun (WGS) entry which is preliminary data.</text>
</comment>
<protein>
    <recommendedName>
        <fullName evidence="3">Ketohydroxyglutarate aldolase</fullName>
    </recommendedName>
</protein>